<proteinExistence type="inferred from homology"/>
<sequence>MGSSYNSETTADALVHDLAAAIKGTSILTTGVSRGGLGAAFVESIAAAQPRLLILAGRTLGKLQETADTIKAKHSGVEVRLLELDLSSFAAVRKAADTVLGWDDVPRIDVLVNNAGVMGIDWARSVDGFEMTFVVNHLGHFLFTNLIMSKILASEAPRVVNVSSEGHRFNPIRWGDYNFHDGDTYNKWQAYGQAKTANMLMALSLAKKLGKTHGLLAFSLHPGFVFTHLSDHMNWWEEQSAIQAVDVALGNVEDQVEFMSAQHGAATHIFASFAPGLEGMAQRIPKHNNKPSSNIRSSANNGAYLTGCHVADPFTETVKPWGTSVVEAERLWQLSEQLVGQTFTY</sequence>
<comment type="caution">
    <text evidence="5">The sequence shown here is derived from an EMBL/GenBank/DDBJ whole genome shotgun (WGS) entry which is preliminary data.</text>
</comment>
<dbReference type="EMBL" id="JAAAPX010000018">
    <property type="protein sequence ID" value="KAF4242093.1"/>
    <property type="molecule type" value="Genomic_DNA"/>
</dbReference>
<dbReference type="Proteomes" id="UP000653565">
    <property type="component" value="Unassembled WGS sequence"/>
</dbReference>
<dbReference type="InterPro" id="IPR036291">
    <property type="entry name" value="NAD(P)-bd_dom_sf"/>
</dbReference>
<reference evidence="5" key="1">
    <citation type="journal article" date="2020" name="bioRxiv">
        <title>Genomic and phenotypic heterogeneity of clinical isolates of the human pathogens Aspergillus fumigatus, Aspergillus lentulus and Aspergillus fumigatiaffinis.</title>
        <authorList>
            <person name="dos Santos R.A.C."/>
            <person name="Steenwyk J.L."/>
            <person name="Rivero-Menendez O."/>
            <person name="Mead M.E."/>
            <person name="Silva L.P."/>
            <person name="Bastos R.W."/>
            <person name="Alastruey-Izquierdo A."/>
            <person name="Goldman G.H."/>
            <person name="Rokas A."/>
        </authorList>
    </citation>
    <scope>NUCLEOTIDE SEQUENCE</scope>
    <source>
        <strain evidence="5">CNM-CM6805</strain>
    </source>
</reference>
<dbReference type="Gene3D" id="3.40.50.720">
    <property type="entry name" value="NAD(P)-binding Rossmann-like Domain"/>
    <property type="match status" value="1"/>
</dbReference>
<dbReference type="Pfam" id="PF00106">
    <property type="entry name" value="adh_short"/>
    <property type="match status" value="1"/>
</dbReference>
<evidence type="ECO:0000256" key="1">
    <source>
        <dbReference type="ARBA" id="ARBA00006484"/>
    </source>
</evidence>
<keyword evidence="2" id="KW-0521">NADP</keyword>
<name>A0A8H4GII2_9EURO</name>
<dbReference type="AlphaFoldDB" id="A0A8H4GII2"/>
<evidence type="ECO:0000256" key="3">
    <source>
        <dbReference type="ARBA" id="ARBA00023002"/>
    </source>
</evidence>
<accession>A0A8H4GII2</accession>
<dbReference type="PANTHER" id="PTHR24320">
    <property type="entry name" value="RETINOL DEHYDROGENASE"/>
    <property type="match status" value="1"/>
</dbReference>
<dbReference type="SUPFAM" id="SSF51735">
    <property type="entry name" value="NAD(P)-binding Rossmann-fold domains"/>
    <property type="match status" value="1"/>
</dbReference>
<keyword evidence="6" id="KW-1185">Reference proteome</keyword>
<organism evidence="5 6">
    <name type="scientific">Aspergillus fumigatiaffinis</name>
    <dbReference type="NCBI Taxonomy" id="340414"/>
    <lineage>
        <taxon>Eukaryota</taxon>
        <taxon>Fungi</taxon>
        <taxon>Dikarya</taxon>
        <taxon>Ascomycota</taxon>
        <taxon>Pezizomycotina</taxon>
        <taxon>Eurotiomycetes</taxon>
        <taxon>Eurotiomycetidae</taxon>
        <taxon>Eurotiales</taxon>
        <taxon>Aspergillaceae</taxon>
        <taxon>Aspergillus</taxon>
        <taxon>Aspergillus subgen. Fumigati</taxon>
    </lineage>
</organism>
<evidence type="ECO:0000256" key="2">
    <source>
        <dbReference type="ARBA" id="ARBA00022857"/>
    </source>
</evidence>
<keyword evidence="3" id="KW-0560">Oxidoreductase</keyword>
<dbReference type="GO" id="GO:0016491">
    <property type="term" value="F:oxidoreductase activity"/>
    <property type="evidence" value="ECO:0007669"/>
    <property type="project" value="UniProtKB-KW"/>
</dbReference>
<dbReference type="PRINTS" id="PR00081">
    <property type="entry name" value="GDHRDH"/>
</dbReference>
<protein>
    <recommendedName>
        <fullName evidence="7">Short-chain dehydrogenase</fullName>
    </recommendedName>
</protein>
<evidence type="ECO:0000313" key="6">
    <source>
        <dbReference type="Proteomes" id="UP000653565"/>
    </source>
</evidence>
<dbReference type="OrthoDB" id="191139at2759"/>
<evidence type="ECO:0000313" key="5">
    <source>
        <dbReference type="EMBL" id="KAF4242093.1"/>
    </source>
</evidence>
<evidence type="ECO:0008006" key="7">
    <source>
        <dbReference type="Google" id="ProtNLM"/>
    </source>
</evidence>
<gene>
    <name evidence="5" type="ORF">CNMCM6805_003208</name>
</gene>
<dbReference type="PANTHER" id="PTHR24320:SF283">
    <property type="entry name" value="RETINOL DEHYDROGENASE 11"/>
    <property type="match status" value="1"/>
</dbReference>
<comment type="similarity">
    <text evidence="1 4">Belongs to the short-chain dehydrogenases/reductases (SDR) family.</text>
</comment>
<dbReference type="InterPro" id="IPR002347">
    <property type="entry name" value="SDR_fam"/>
</dbReference>
<evidence type="ECO:0000256" key="4">
    <source>
        <dbReference type="RuleBase" id="RU000363"/>
    </source>
</evidence>
<reference evidence="5" key="2">
    <citation type="submission" date="2020-04" db="EMBL/GenBank/DDBJ databases">
        <authorList>
            <person name="Santos R.A.C."/>
            <person name="Steenwyk J.L."/>
            <person name="Rivero-Menendez O."/>
            <person name="Mead M.E."/>
            <person name="Silva L.P."/>
            <person name="Bastos R.W."/>
            <person name="Alastruey-Izquierdo A."/>
            <person name="Goldman G.H."/>
            <person name="Rokas A."/>
        </authorList>
    </citation>
    <scope>NUCLEOTIDE SEQUENCE</scope>
    <source>
        <strain evidence="5">CNM-CM6805</strain>
    </source>
</reference>
<dbReference type="PRINTS" id="PR00080">
    <property type="entry name" value="SDRFAMILY"/>
</dbReference>